<name>A0ABT3T4D9_9GAMM</name>
<dbReference type="PANTHER" id="PTHR12922">
    <property type="entry name" value="UBIQUINONE BIOSYNTHESIS PROTEIN"/>
    <property type="match status" value="1"/>
</dbReference>
<proteinExistence type="predicted"/>
<organism evidence="1 2">
    <name type="scientific">Candidatus Marimicrobium litorale</name>
    <dbReference type="NCBI Taxonomy" id="2518991"/>
    <lineage>
        <taxon>Bacteria</taxon>
        <taxon>Pseudomonadati</taxon>
        <taxon>Pseudomonadota</taxon>
        <taxon>Gammaproteobacteria</taxon>
        <taxon>Cellvibrionales</taxon>
        <taxon>Halieaceae</taxon>
        <taxon>Marimicrobium</taxon>
    </lineage>
</organism>
<dbReference type="Proteomes" id="UP001143304">
    <property type="component" value="Unassembled WGS sequence"/>
</dbReference>
<dbReference type="InterPro" id="IPR007715">
    <property type="entry name" value="Coq4"/>
</dbReference>
<dbReference type="Pfam" id="PF05019">
    <property type="entry name" value="Coq4"/>
    <property type="match status" value="1"/>
</dbReference>
<dbReference type="RefSeq" id="WP_279248681.1">
    <property type="nucleotide sequence ID" value="NZ_SHNO01000001.1"/>
</dbReference>
<protein>
    <recommendedName>
        <fullName evidence="3">Ubiquinone biosynthesis protein</fullName>
    </recommendedName>
</protein>
<reference evidence="1" key="1">
    <citation type="submission" date="2019-02" db="EMBL/GenBank/DDBJ databases">
        <authorList>
            <person name="Li S.-H."/>
        </authorList>
    </citation>
    <scope>NUCLEOTIDE SEQUENCE</scope>
    <source>
        <strain evidence="1">IMCC11814</strain>
    </source>
</reference>
<keyword evidence="2" id="KW-1185">Reference proteome</keyword>
<accession>A0ABT3T4D9</accession>
<dbReference type="PANTHER" id="PTHR12922:SF7">
    <property type="entry name" value="UBIQUINONE BIOSYNTHESIS PROTEIN COQ4 HOMOLOG, MITOCHONDRIAL"/>
    <property type="match status" value="1"/>
</dbReference>
<comment type="caution">
    <text evidence="1">The sequence shown here is derived from an EMBL/GenBank/DDBJ whole genome shotgun (WGS) entry which is preliminary data.</text>
</comment>
<sequence>MTRRQRLQEQARWMDSETIAEAVAAAKRGESGGRLTLTAALAWIAFSCVEATEPVCDNIFSAWLGSGPTPNIPRDLPSAPLEDSFWDAFWAVVDGHDEGYDAISITVAVASLGAALHPDMQALADQHAQNHRGAANAICNPVPDFTDIDALAQCPAGSLGLSLHRMIVENGYDPEVLDRDAIALSDLPHSLHYLNARILQMHDVWHLVAGYKTTSSNEIAISSFQLAQFGHNYSSMFLAAVMAISNFKEPRGFTILMQILAEAWQHGRETPVMMDIEWEQEWDRSLEDIRARHSIATYESIFPADLLESIDTASLWRKLTLGYQLIRYNLRLRKNAPLPTAP</sequence>
<evidence type="ECO:0008006" key="3">
    <source>
        <dbReference type="Google" id="ProtNLM"/>
    </source>
</evidence>
<dbReference type="EMBL" id="SHNO01000001">
    <property type="protein sequence ID" value="MCX2976939.1"/>
    <property type="molecule type" value="Genomic_DNA"/>
</dbReference>
<evidence type="ECO:0000313" key="2">
    <source>
        <dbReference type="Proteomes" id="UP001143304"/>
    </source>
</evidence>
<evidence type="ECO:0000313" key="1">
    <source>
        <dbReference type="EMBL" id="MCX2976939.1"/>
    </source>
</evidence>
<gene>
    <name evidence="1" type="ORF">EYC82_06190</name>
</gene>